<sequence>MDRGSKHRQVKPLAASLLDALDYDSSDDSDFEVGDADASGSEGSAIGSDEEGSKEESAAEDSENDSDSDNIGSAMDGEEQTKELTGDDTPTEEEERTKEEQPSSDTSTTTTKDPAQSGVPKGRRRREEKASDTEAGSGGSESGTGRGNVGSGNVVVVMRRTAATQEPKKWNLRCKRPMLDFTTMEELNEMDDYDSEDDNDWRPTSGKKKAKTAATQRGGSEGEEEAEEEDDDGGSGSEDDDNDGGDDEDENEEGSSSDSDKEVKKPNKKVISSSVFDKELTNDSMSQGKSNKDALLERAQVWSAVAQRMEHILICCVCLGDNSEDADEIIQCDNCGVTVHEGCYGVDGESDSIMSSASENSTEPWFCDACKNGVTPSCELCPNQDGIFKETDAGRWVHVVCALYVPGVAFGDIDKLRPVTLTEMNYSKYGAKECSFCEDTRFARTGVCISCDAGMCRSYFHVTCAQREGLLSEAAAEEDIADPFFAYCKQHADRYDRKWKRKNYLALQSYCKVSLQDKEKQLAPEAQARITTRLQQYRSRAELSRNTRPQAWVPREKLPRPLTSSASAIRKLMRKAELMGISTDIFPVDTSDISASVDGRRKHKHPALTADFVNYYLERNMKMVQIQDNISEQKSLKDKLESEQEKLHVDYNKLCESLEDLQNVNGVLRSEGQVIWIMLGGILGQKLNSPSVLKAPKERKPSKKEGGAPGKSSNLPAVLYSCGICKKNQDQHLLLLCDTCKLYYHLGCLEPPLTRMPKKTKNSYWQCSECDQASSDDADIAMETLPDGTKRSRRQIKGPIKFIPQEMSPEPKKRDVRGTRTRGQKRKRVSVCEEEKFEVQEPALRERHQRQSAMQKKTPKADDTRTDCTSCKGPGDNENLVRRNMRRTKRTILSKRKRQSTNSHTKFPTETKTTVLPYLEHNDQMLVVTGWSVSSIPLERSVANRTVCSVSPFYCHYCSSLAWSQICLCFLAANDYTTTRWPKQIWDHANSSFLFSKIWDRAQRYYSR</sequence>
<dbReference type="Proteomes" id="UP000694395">
    <property type="component" value="Chromosome 18"/>
</dbReference>
<dbReference type="PANTHER" id="PTHR13793:SF150">
    <property type="entry name" value="PHD FINGER PROTEIN 14"/>
    <property type="match status" value="1"/>
</dbReference>
<evidence type="ECO:0000256" key="4">
    <source>
        <dbReference type="PROSITE-ProRule" id="PRU00146"/>
    </source>
</evidence>
<dbReference type="FunFam" id="3.30.40.10:FF:000059">
    <property type="entry name" value="PHD finger protein 14 isoform X1"/>
    <property type="match status" value="1"/>
</dbReference>
<dbReference type="GeneTree" id="ENSGT00940000156923"/>
<keyword evidence="2 4" id="KW-0863">Zinc-finger</keyword>
<organism evidence="8 9">
    <name type="scientific">Oncorhynchus mykiss</name>
    <name type="common">Rainbow trout</name>
    <name type="synonym">Salmo gairdneri</name>
    <dbReference type="NCBI Taxonomy" id="8022"/>
    <lineage>
        <taxon>Eukaryota</taxon>
        <taxon>Metazoa</taxon>
        <taxon>Chordata</taxon>
        <taxon>Craniata</taxon>
        <taxon>Vertebrata</taxon>
        <taxon>Euteleostomi</taxon>
        <taxon>Actinopterygii</taxon>
        <taxon>Neopterygii</taxon>
        <taxon>Teleostei</taxon>
        <taxon>Protacanthopterygii</taxon>
        <taxon>Salmoniformes</taxon>
        <taxon>Salmonidae</taxon>
        <taxon>Salmoninae</taxon>
        <taxon>Oncorhynchus</taxon>
    </lineage>
</organism>
<accession>A0A8C7PVS7</accession>
<dbReference type="Gene3D" id="3.30.40.10">
    <property type="entry name" value="Zinc/RING finger domain, C3HC4 (zinc finger)"/>
    <property type="match status" value="2"/>
</dbReference>
<dbReference type="Ensembl" id="ENSOMYT00000030045.2">
    <property type="protein sequence ID" value="ENSOMYP00000027498.2"/>
    <property type="gene ID" value="ENSOMYG00000012942.2"/>
</dbReference>
<feature type="compositionally biased region" description="Acidic residues" evidence="5">
    <location>
        <begin position="23"/>
        <end position="35"/>
    </location>
</feature>
<feature type="compositionally biased region" description="Acidic residues" evidence="5">
    <location>
        <begin position="221"/>
        <end position="255"/>
    </location>
</feature>
<protein>
    <submittedName>
        <fullName evidence="8">PHD finger protein 14</fullName>
    </submittedName>
</protein>
<dbReference type="SMART" id="SM00249">
    <property type="entry name" value="PHD"/>
    <property type="match status" value="3"/>
</dbReference>
<dbReference type="SUPFAM" id="SSF57903">
    <property type="entry name" value="FYVE/PHD zinc finger"/>
    <property type="match status" value="2"/>
</dbReference>
<dbReference type="InterPro" id="IPR034732">
    <property type="entry name" value="EPHD"/>
</dbReference>
<feature type="domain" description="PHD-type" evidence="6">
    <location>
        <begin position="719"/>
        <end position="773"/>
    </location>
</feature>
<evidence type="ECO:0000256" key="2">
    <source>
        <dbReference type="ARBA" id="ARBA00022771"/>
    </source>
</evidence>
<dbReference type="PROSITE" id="PS50016">
    <property type="entry name" value="ZF_PHD_2"/>
    <property type="match status" value="2"/>
</dbReference>
<feature type="compositionally biased region" description="Acidic residues" evidence="5">
    <location>
        <begin position="48"/>
        <end position="68"/>
    </location>
</feature>
<dbReference type="AlphaFoldDB" id="A0A8C7PVS7"/>
<evidence type="ECO:0000259" key="6">
    <source>
        <dbReference type="PROSITE" id="PS50016"/>
    </source>
</evidence>
<feature type="compositionally biased region" description="Basic residues" evidence="5">
    <location>
        <begin position="819"/>
        <end position="828"/>
    </location>
</feature>
<name>A0A8C7PVS7_ONCMY</name>
<keyword evidence="3" id="KW-0862">Zinc</keyword>
<dbReference type="InterPro" id="IPR019787">
    <property type="entry name" value="Znf_PHD-finger"/>
</dbReference>
<dbReference type="PANTHER" id="PTHR13793">
    <property type="entry name" value="PHD FINGER PROTEINS"/>
    <property type="match status" value="1"/>
</dbReference>
<dbReference type="CDD" id="cd15562">
    <property type="entry name" value="PHD2_PHF14"/>
    <property type="match status" value="1"/>
</dbReference>
<evidence type="ECO:0000256" key="1">
    <source>
        <dbReference type="ARBA" id="ARBA00022723"/>
    </source>
</evidence>
<feature type="compositionally biased region" description="Basic and acidic residues" evidence="5">
    <location>
        <begin position="809"/>
        <end position="818"/>
    </location>
</feature>
<evidence type="ECO:0000256" key="3">
    <source>
        <dbReference type="ARBA" id="ARBA00022833"/>
    </source>
</evidence>
<feature type="compositionally biased region" description="Gly residues" evidence="5">
    <location>
        <begin position="136"/>
        <end position="150"/>
    </location>
</feature>
<feature type="compositionally biased region" description="Basic and acidic residues" evidence="5">
    <location>
        <begin position="695"/>
        <end position="706"/>
    </location>
</feature>
<dbReference type="Pfam" id="PF13831">
    <property type="entry name" value="PHD_2"/>
    <property type="match status" value="1"/>
</dbReference>
<dbReference type="InterPro" id="IPR050701">
    <property type="entry name" value="Histone_Mod_Regulator"/>
</dbReference>
<feature type="domain" description="PHD-type" evidence="6">
    <location>
        <begin position="312"/>
        <end position="373"/>
    </location>
</feature>
<dbReference type="Pfam" id="PF00628">
    <property type="entry name" value="PHD"/>
    <property type="match status" value="1"/>
</dbReference>
<feature type="region of interest" description="Disordered" evidence="5">
    <location>
        <begin position="23"/>
        <end position="178"/>
    </location>
</feature>
<dbReference type="InterPro" id="IPR001965">
    <property type="entry name" value="Znf_PHD"/>
</dbReference>
<feature type="compositionally biased region" description="Acidic residues" evidence="5">
    <location>
        <begin position="190"/>
        <end position="199"/>
    </location>
</feature>
<evidence type="ECO:0000259" key="7">
    <source>
        <dbReference type="PROSITE" id="PS51805"/>
    </source>
</evidence>
<evidence type="ECO:0000256" key="5">
    <source>
        <dbReference type="SAM" id="MobiDB-lite"/>
    </source>
</evidence>
<dbReference type="GO" id="GO:0006357">
    <property type="term" value="P:regulation of transcription by RNA polymerase II"/>
    <property type="evidence" value="ECO:0007669"/>
    <property type="project" value="TreeGrafter"/>
</dbReference>
<reference evidence="8" key="2">
    <citation type="submission" date="2025-08" db="UniProtKB">
        <authorList>
            <consortium name="Ensembl"/>
        </authorList>
    </citation>
    <scope>IDENTIFICATION</scope>
</reference>
<dbReference type="PROSITE" id="PS51805">
    <property type="entry name" value="EPHD"/>
    <property type="match status" value="1"/>
</dbReference>
<dbReference type="CDD" id="cd15561">
    <property type="entry name" value="PHD1_PHF14"/>
    <property type="match status" value="1"/>
</dbReference>
<reference evidence="8" key="3">
    <citation type="submission" date="2025-09" db="UniProtKB">
        <authorList>
            <consortium name="Ensembl"/>
        </authorList>
    </citation>
    <scope>IDENTIFICATION</scope>
</reference>
<reference evidence="8" key="1">
    <citation type="submission" date="2020-07" db="EMBL/GenBank/DDBJ databases">
        <title>A long reads based de novo assembly of the rainbow trout Arlee double haploid line genome.</title>
        <authorList>
            <person name="Gao G."/>
            <person name="Palti Y."/>
        </authorList>
    </citation>
    <scope>NUCLEOTIDE SEQUENCE [LARGE SCALE GENOMIC DNA]</scope>
</reference>
<feature type="region of interest" description="Disordered" evidence="5">
    <location>
        <begin position="692"/>
        <end position="711"/>
    </location>
</feature>
<feature type="region of interest" description="Disordered" evidence="5">
    <location>
        <begin position="190"/>
        <end position="270"/>
    </location>
</feature>
<dbReference type="InterPro" id="IPR013083">
    <property type="entry name" value="Znf_RING/FYVE/PHD"/>
</dbReference>
<evidence type="ECO:0000313" key="8">
    <source>
        <dbReference type="Ensembl" id="ENSOMYP00000027498.2"/>
    </source>
</evidence>
<dbReference type="InterPro" id="IPR019786">
    <property type="entry name" value="Zinc_finger_PHD-type_CS"/>
</dbReference>
<dbReference type="CDD" id="cd15674">
    <property type="entry name" value="ePHD_PHF14"/>
    <property type="match status" value="1"/>
</dbReference>
<keyword evidence="1" id="KW-0479">Metal-binding</keyword>
<keyword evidence="9" id="KW-1185">Reference proteome</keyword>
<dbReference type="Gene3D" id="2.30.30.1150">
    <property type="match status" value="1"/>
</dbReference>
<feature type="region of interest" description="Disordered" evidence="5">
    <location>
        <begin position="845"/>
        <end position="879"/>
    </location>
</feature>
<dbReference type="InterPro" id="IPR011011">
    <property type="entry name" value="Znf_FYVE_PHD"/>
</dbReference>
<feature type="region of interest" description="Disordered" evidence="5">
    <location>
        <begin position="805"/>
        <end position="828"/>
    </location>
</feature>
<proteinExistence type="predicted"/>
<feature type="domain" description="PHD-type" evidence="7">
    <location>
        <begin position="375"/>
        <end position="492"/>
    </location>
</feature>
<dbReference type="Pfam" id="PF13832">
    <property type="entry name" value="zf-HC5HC2H_2"/>
    <property type="match status" value="1"/>
</dbReference>
<evidence type="ECO:0000313" key="9">
    <source>
        <dbReference type="Proteomes" id="UP000694395"/>
    </source>
</evidence>
<dbReference type="GO" id="GO:0008270">
    <property type="term" value="F:zinc ion binding"/>
    <property type="evidence" value="ECO:0007669"/>
    <property type="project" value="UniProtKB-KW"/>
</dbReference>
<dbReference type="PROSITE" id="PS01359">
    <property type="entry name" value="ZF_PHD_1"/>
    <property type="match status" value="2"/>
</dbReference>